<comment type="caution">
    <text evidence="6">The sequence shown here is derived from an EMBL/GenBank/DDBJ whole genome shotgun (WGS) entry which is preliminary data.</text>
</comment>
<dbReference type="Pfam" id="PF13558">
    <property type="entry name" value="SbcC_Walker_B"/>
    <property type="match status" value="1"/>
</dbReference>
<reference evidence="6 7" key="1">
    <citation type="journal article" date="2015" name="Genome Announc.">
        <title>Expanding the biotechnology potential of lactobacilli through comparative genomics of 213 strains and associated genera.</title>
        <authorList>
            <person name="Sun Z."/>
            <person name="Harris H.M."/>
            <person name="McCann A."/>
            <person name="Guo C."/>
            <person name="Argimon S."/>
            <person name="Zhang W."/>
            <person name="Yang X."/>
            <person name="Jeffery I.B."/>
            <person name="Cooney J.C."/>
            <person name="Kagawa T.F."/>
            <person name="Liu W."/>
            <person name="Song Y."/>
            <person name="Salvetti E."/>
            <person name="Wrobel A."/>
            <person name="Rasinkangas P."/>
            <person name="Parkhill J."/>
            <person name="Rea M.C."/>
            <person name="O'Sullivan O."/>
            <person name="Ritari J."/>
            <person name="Douillard F.P."/>
            <person name="Paul Ross R."/>
            <person name="Yang R."/>
            <person name="Briner A.E."/>
            <person name="Felis G.E."/>
            <person name="de Vos W.M."/>
            <person name="Barrangou R."/>
            <person name="Klaenhammer T.R."/>
            <person name="Caufield P.W."/>
            <person name="Cui Y."/>
            <person name="Zhang H."/>
            <person name="O'Toole P.W."/>
        </authorList>
    </citation>
    <scope>NUCLEOTIDE SEQUENCE [LARGE SCALE GENOMIC DNA]</scope>
    <source>
        <strain evidence="6 7">DSM 16230</strain>
    </source>
</reference>
<evidence type="ECO:0000259" key="5">
    <source>
        <dbReference type="Pfam" id="PF13476"/>
    </source>
</evidence>
<dbReference type="GO" id="GO:0016887">
    <property type="term" value="F:ATP hydrolysis activity"/>
    <property type="evidence" value="ECO:0007669"/>
    <property type="project" value="InterPro"/>
</dbReference>
<evidence type="ECO:0000313" key="6">
    <source>
        <dbReference type="EMBL" id="KRL97912.1"/>
    </source>
</evidence>
<gene>
    <name evidence="6" type="ORF">FD50_GL001121</name>
</gene>
<dbReference type="SUPFAM" id="SSF52540">
    <property type="entry name" value="P-loop containing nucleoside triphosphate hydrolases"/>
    <property type="match status" value="1"/>
</dbReference>
<dbReference type="GO" id="GO:0006302">
    <property type="term" value="P:double-strand break repair"/>
    <property type="evidence" value="ECO:0007669"/>
    <property type="project" value="InterPro"/>
</dbReference>
<name>A0A0R1V3S8_9LACO</name>
<dbReference type="PANTHER" id="PTHR32114">
    <property type="entry name" value="ABC TRANSPORTER ABCH.3"/>
    <property type="match status" value="1"/>
</dbReference>
<dbReference type="GeneID" id="98308478"/>
<dbReference type="RefSeq" id="WP_056961038.1">
    <property type="nucleotide sequence ID" value="NZ_AZFQ01000047.1"/>
</dbReference>
<accession>A0A0R1V3S8</accession>
<dbReference type="OrthoDB" id="9795626at2"/>
<evidence type="ECO:0000256" key="4">
    <source>
        <dbReference type="SAM" id="Coils"/>
    </source>
</evidence>
<dbReference type="EMBL" id="AZFQ01000047">
    <property type="protein sequence ID" value="KRL97912.1"/>
    <property type="molecule type" value="Genomic_DNA"/>
</dbReference>
<organism evidence="6 7">
    <name type="scientific">Liquorilactobacillus satsumensis DSM 16230 = JCM 12392</name>
    <dbReference type="NCBI Taxonomy" id="1423801"/>
    <lineage>
        <taxon>Bacteria</taxon>
        <taxon>Bacillati</taxon>
        <taxon>Bacillota</taxon>
        <taxon>Bacilli</taxon>
        <taxon>Lactobacillales</taxon>
        <taxon>Lactobacillaceae</taxon>
        <taxon>Liquorilactobacillus</taxon>
    </lineage>
</organism>
<dbReference type="Pfam" id="PF13476">
    <property type="entry name" value="AAA_23"/>
    <property type="match status" value="1"/>
</dbReference>
<keyword evidence="4" id="KW-0175">Coiled coil</keyword>
<feature type="coiled-coil region" evidence="4">
    <location>
        <begin position="316"/>
        <end position="374"/>
    </location>
</feature>
<dbReference type="GO" id="GO:0004527">
    <property type="term" value="F:exonuclease activity"/>
    <property type="evidence" value="ECO:0007669"/>
    <property type="project" value="UniProtKB-KW"/>
</dbReference>
<feature type="coiled-coil region" evidence="4">
    <location>
        <begin position="619"/>
        <end position="653"/>
    </location>
</feature>
<feature type="coiled-coil region" evidence="4">
    <location>
        <begin position="530"/>
        <end position="578"/>
    </location>
</feature>
<comment type="subunit">
    <text evidence="2">Heterodimer of SbcC and SbcD.</text>
</comment>
<evidence type="ECO:0000313" key="7">
    <source>
        <dbReference type="Proteomes" id="UP000051166"/>
    </source>
</evidence>
<comment type="similarity">
    <text evidence="1">Belongs to the SMC family. SbcC subfamily.</text>
</comment>
<evidence type="ECO:0000256" key="1">
    <source>
        <dbReference type="ARBA" id="ARBA00006930"/>
    </source>
</evidence>
<dbReference type="PANTHER" id="PTHR32114:SF2">
    <property type="entry name" value="ABC TRANSPORTER ABCH.3"/>
    <property type="match status" value="1"/>
</dbReference>
<dbReference type="Proteomes" id="UP000051166">
    <property type="component" value="Unassembled WGS sequence"/>
</dbReference>
<keyword evidence="7" id="KW-1185">Reference proteome</keyword>
<feature type="domain" description="Rad50/SbcC-type AAA" evidence="5">
    <location>
        <begin position="5"/>
        <end position="224"/>
    </location>
</feature>
<evidence type="ECO:0000256" key="3">
    <source>
        <dbReference type="ARBA" id="ARBA00013368"/>
    </source>
</evidence>
<dbReference type="Gene3D" id="3.40.50.300">
    <property type="entry name" value="P-loop containing nucleotide triphosphate hydrolases"/>
    <property type="match status" value="2"/>
</dbReference>
<sequence length="1036" mass="118258">MKPLKIELQNFGPYEKQIIDFSRFEGAPLFLISGKTGSGKTTIFDAMCYALFGKTSGMDRQPEQMRSGFAQATQKTCVRFTFSHQNKVYLIERQPRQRLAKKRGQGTTERKMEACLKFKDNAGKEKELAKVGAINTFIQELLSLTPEQFTQIIMLPQGKFRSFLEADSNEKERLLRDLFGTEIFKLWADDLQKHAKQFFYENEKRRTQIDILKKQVEEVDQELELPDWLPAMESYLKGITVKAKAAEKALLQQDKLLARAQQHYEGQKQLQVEIQELHELRQLLTQKYQPQEDTQKKKIIAQLVEVQKIEPLFVQQEDLQETLRETQAKLVTNENNQTALQIKLDEQLKNEKELMKQQTEMEKLQHKVNLYTEKVPLYEKAARLKADLLECQHMQRQLTAKKVTYEKKEQQIAAEIEAQKQKIVNEAELSQQALQLQKQVHELERGAELLKSQRTKEAEFTELQQTLHVKQVELTQLAAAEKAANQVYERLDNDFALTQIERLRQHLLPGAPCPVCGSKTHPAPVLNAVKQVSENEVKDAEKNVKQILAQKGQLEGKLTAMNKRLVELKAELRTVSQKLQRLFPAADLKNSSLTAALLTKKEKALHAAQSVFKRNKTENQQASLQITNLHAELKELQITLNAVVQNLQATEIECAKGKVKLEQAIAQLPSELTSLKDLEEFLTLQREKLTKFKVRREHTHSVIEDLEGTRTLLLSMEKEYQRNLQALQEKGKQTAAKIAQKSAQHLADLSPAQLTERRHQLPQLANLQTEFAARAAEILKLRVKIEQLETRTAAQVPRLVQSKTEYEAAGKKRQELLLEYSSANQRKETAQKNFAAVEHHWTKYQEQLQTEADWNQLVEVIGGKGRVKLGLERYVLRSYLKRVLQVANQRLFTLTSGRYRLELAQENGSYATNTGLELNIFDDDLGKVRSVHTLSGGESFIAALCLALALAEVVQRAHGGTQIEALFIDEGFGALDDDALQTALEALQTLDAQHRLIGIISHVSALRAQIPDQLRISSHFGRSQVHYVADFEEIAD</sequence>
<keyword evidence="6" id="KW-0378">Hydrolase</keyword>
<dbReference type="InterPro" id="IPR038729">
    <property type="entry name" value="Rad50/SbcC_AAA"/>
</dbReference>
<proteinExistence type="inferred from homology"/>
<feature type="coiled-coil region" evidence="4">
    <location>
        <begin position="413"/>
        <end position="453"/>
    </location>
</feature>
<dbReference type="PATRIC" id="fig|1423801.4.peg.1142"/>
<dbReference type="InterPro" id="IPR027417">
    <property type="entry name" value="P-loop_NTPase"/>
</dbReference>
<keyword evidence="6" id="KW-0269">Exonuclease</keyword>
<protein>
    <recommendedName>
        <fullName evidence="3">Nuclease SbcCD subunit C</fullName>
    </recommendedName>
</protein>
<dbReference type="STRING" id="1423801.FD50_GL001121"/>
<keyword evidence="6" id="KW-0540">Nuclease</keyword>
<dbReference type="AlphaFoldDB" id="A0A0R1V3S8"/>
<evidence type="ECO:0000256" key="2">
    <source>
        <dbReference type="ARBA" id="ARBA00011322"/>
    </source>
</evidence>